<keyword evidence="2" id="KW-0812">Transmembrane</keyword>
<proteinExistence type="predicted"/>
<keyword evidence="3" id="KW-1133">Transmembrane helix</keyword>
<dbReference type="GeneID" id="34523394"/>
<name>W6MVP0_9ASCO</name>
<reference evidence="7" key="2">
    <citation type="submission" date="2014-02" db="EMBL/GenBank/DDBJ databases">
        <title>Complete DNA sequence of /Kuraishia capsulata/ illustrates novel genomic features among budding yeasts (/Saccharomycotina/).</title>
        <authorList>
            <person name="Morales L."/>
            <person name="Noel B."/>
            <person name="Porcel B."/>
            <person name="Marcet-Houben M."/>
            <person name="Hullo M-F."/>
            <person name="Sacerdot C."/>
            <person name="Tekaia F."/>
            <person name="Leh-Louis V."/>
            <person name="Despons L."/>
            <person name="Khanna V."/>
            <person name="Aury J-M."/>
            <person name="Barbe V."/>
            <person name="Couloux A."/>
            <person name="Labadie K."/>
            <person name="Pelletier E."/>
            <person name="Souciet J-L."/>
            <person name="Boekhout T."/>
            <person name="Gabaldon T."/>
            <person name="Wincker P."/>
            <person name="Dujon B."/>
        </authorList>
    </citation>
    <scope>NUCLEOTIDE SEQUENCE</scope>
    <source>
        <strain evidence="7">CBS 1993</strain>
    </source>
</reference>
<accession>W6MVP0</accession>
<dbReference type="STRING" id="1382522.W6MVP0"/>
<dbReference type="GO" id="GO:0016020">
    <property type="term" value="C:membrane"/>
    <property type="evidence" value="ECO:0007669"/>
    <property type="project" value="UniProtKB-SubCell"/>
</dbReference>
<dbReference type="Pfam" id="PF04991">
    <property type="entry name" value="LicD"/>
    <property type="match status" value="2"/>
</dbReference>
<reference evidence="7" key="1">
    <citation type="submission" date="2013-12" db="EMBL/GenBank/DDBJ databases">
        <authorList>
            <person name="Genoscope - CEA"/>
        </authorList>
    </citation>
    <scope>NUCLEOTIDE SEQUENCE</scope>
    <source>
        <strain evidence="7">CBS 1993</strain>
    </source>
</reference>
<organism evidence="7 8">
    <name type="scientific">Kuraishia capsulata CBS 1993</name>
    <dbReference type="NCBI Taxonomy" id="1382522"/>
    <lineage>
        <taxon>Eukaryota</taxon>
        <taxon>Fungi</taxon>
        <taxon>Dikarya</taxon>
        <taxon>Ascomycota</taxon>
        <taxon>Saccharomycotina</taxon>
        <taxon>Pichiomycetes</taxon>
        <taxon>Pichiales</taxon>
        <taxon>Pichiaceae</taxon>
        <taxon>Kuraishia</taxon>
    </lineage>
</organism>
<dbReference type="AlphaFoldDB" id="W6MVP0"/>
<feature type="compositionally biased region" description="Polar residues" evidence="5">
    <location>
        <begin position="218"/>
        <end position="232"/>
    </location>
</feature>
<dbReference type="OrthoDB" id="444255at2759"/>
<feature type="domain" description="LicD/FKTN/FKRP nucleotidyltransferase" evidence="6">
    <location>
        <begin position="627"/>
        <end position="679"/>
    </location>
</feature>
<keyword evidence="8" id="KW-1185">Reference proteome</keyword>
<comment type="subcellular location">
    <subcellularLocation>
        <location evidence="1">Membrane</location>
        <topology evidence="1">Single-pass membrane protein</topology>
    </subcellularLocation>
</comment>
<dbReference type="RefSeq" id="XP_022462006.1">
    <property type="nucleotide sequence ID" value="XM_022605030.1"/>
</dbReference>
<dbReference type="InterPro" id="IPR009644">
    <property type="entry name" value="FKTN/MNN4/W02B3.4-1"/>
</dbReference>
<feature type="region of interest" description="Disordered" evidence="5">
    <location>
        <begin position="217"/>
        <end position="249"/>
    </location>
</feature>
<gene>
    <name evidence="7" type="ORF">KUCA_T00006022001</name>
</gene>
<dbReference type="EMBL" id="HG793131">
    <property type="protein sequence ID" value="CDK30027.1"/>
    <property type="molecule type" value="Genomic_DNA"/>
</dbReference>
<protein>
    <recommendedName>
        <fullName evidence="6">LicD/FKTN/FKRP nucleotidyltransferase domain-containing protein</fullName>
    </recommendedName>
</protein>
<dbReference type="Proteomes" id="UP000019384">
    <property type="component" value="Unassembled WGS sequence"/>
</dbReference>
<evidence type="ECO:0000256" key="1">
    <source>
        <dbReference type="ARBA" id="ARBA00004167"/>
    </source>
</evidence>
<dbReference type="PANTHER" id="PTHR15407">
    <property type="entry name" value="FUKUTIN-RELATED"/>
    <property type="match status" value="1"/>
</dbReference>
<dbReference type="HOGENOM" id="CLU_008074_2_0_1"/>
<evidence type="ECO:0000256" key="2">
    <source>
        <dbReference type="ARBA" id="ARBA00022692"/>
    </source>
</evidence>
<evidence type="ECO:0000313" key="8">
    <source>
        <dbReference type="Proteomes" id="UP000019384"/>
    </source>
</evidence>
<dbReference type="PANTHER" id="PTHR15407:SF28">
    <property type="entry name" value="RIBITOL-5-PHOSPHATE TRANSFERASE FKTN"/>
    <property type="match status" value="1"/>
</dbReference>
<evidence type="ECO:0000256" key="3">
    <source>
        <dbReference type="ARBA" id="ARBA00022989"/>
    </source>
</evidence>
<feature type="domain" description="LicD/FKTN/FKRP nucleotidyltransferase" evidence="6">
    <location>
        <begin position="499"/>
        <end position="609"/>
    </location>
</feature>
<evidence type="ECO:0000259" key="6">
    <source>
        <dbReference type="Pfam" id="PF04991"/>
    </source>
</evidence>
<evidence type="ECO:0000256" key="5">
    <source>
        <dbReference type="SAM" id="MobiDB-lite"/>
    </source>
</evidence>
<keyword evidence="4" id="KW-0472">Membrane</keyword>
<dbReference type="InterPro" id="IPR007074">
    <property type="entry name" value="LicD/FKTN/FKRP_NTP_transf"/>
</dbReference>
<sequence>MPRSMFGWKNGLPTIRRPRSKALVVLCILLALITINVGMSVTIGTTELPEIDLVKARDYYKGMVDRIKDTLSSVNSGVATEETLREKWLDKLNPKADPERFWQFDLDLGLHKSITLDPASLREIYKKGFSYDPRVTYSVYLNRINSNPGSPISFSWGDWVDMTPLNPYVAMPEGSRPSCAEISDNGVEWMKKVEDAAQTENGALTKRDADADADASFLNRSPRQLQANSDTSGSKKAARKKKLRSQLPVSKKQKFCYDDSEYRDKYPERAHRKLPGFNFHHRSNKATFLEKVLYAKSYMNAVAPVPKTIIFTSGEGLFEVEVDQQAEQADMAESGLLEDYVAKHTLPSGFVDFDPSLEFAEMSKIVQPLTPLRNLHSTTEIPLPESLFKFNPNEMVAEYAEFAKTGMELSSREQTYYESLQYSLSLTPKEIPKYFSEVNIHWPATYRGHRVSENGGHYDWRFFNGFISEGSLDKQYDGNNEDRRRMILHRMLKSWLAFTHEAGVVSWIAHGTLLAWYWDGFSFPWDDDIDVSMPIEELNTFSLRFNQSVVVADLDLGFGKYFIDCGTFITHRIKGNGRNNIDARFIDIDSGLFIDITGLALTSTPISARYFKRPELHLDVQKEGQEDLQYTQNEKVQAYNCRNNHFYLHEELSPLRLSMADGSLALIPNNYQSILKAEYSRGLVSDKFNKHVYIPLLRLWIPLQTLTTMKQNGAFKEYEKTLPKANQHGVKSQPLIHLLRDRSSVAFTEVLLGNDDILREYYLTHIATELHDREMKLLKDGGQELTEFAKGLKSLAPFRKDPFVFRQEVLALKQQRDASV</sequence>
<evidence type="ECO:0000256" key="4">
    <source>
        <dbReference type="ARBA" id="ARBA00023136"/>
    </source>
</evidence>
<dbReference type="GO" id="GO:0009100">
    <property type="term" value="P:glycoprotein metabolic process"/>
    <property type="evidence" value="ECO:0007669"/>
    <property type="project" value="UniProtKB-ARBA"/>
</dbReference>
<evidence type="ECO:0000313" key="7">
    <source>
        <dbReference type="EMBL" id="CDK30027.1"/>
    </source>
</evidence>